<keyword evidence="2" id="KW-1185">Reference proteome</keyword>
<proteinExistence type="predicted"/>
<dbReference type="EMBL" id="RYZI01000473">
    <property type="protein sequence ID" value="RWA05140.1"/>
    <property type="molecule type" value="Genomic_DNA"/>
</dbReference>
<evidence type="ECO:0000313" key="2">
    <source>
        <dbReference type="Proteomes" id="UP000286045"/>
    </source>
</evidence>
<evidence type="ECO:0000313" key="1">
    <source>
        <dbReference type="EMBL" id="RWA05140.1"/>
    </source>
</evidence>
<protein>
    <submittedName>
        <fullName evidence="1">Uncharacterized protein</fullName>
    </submittedName>
</protein>
<dbReference type="Proteomes" id="UP000286045">
    <property type="component" value="Unassembled WGS sequence"/>
</dbReference>
<dbReference type="AlphaFoldDB" id="A0A439CSL0"/>
<name>A0A439CSL0_9PEZI</name>
<organism evidence="1 2">
    <name type="scientific">Xylaria grammica</name>
    <dbReference type="NCBI Taxonomy" id="363999"/>
    <lineage>
        <taxon>Eukaryota</taxon>
        <taxon>Fungi</taxon>
        <taxon>Dikarya</taxon>
        <taxon>Ascomycota</taxon>
        <taxon>Pezizomycotina</taxon>
        <taxon>Sordariomycetes</taxon>
        <taxon>Xylariomycetidae</taxon>
        <taxon>Xylariales</taxon>
        <taxon>Xylariaceae</taxon>
        <taxon>Xylaria</taxon>
    </lineage>
</organism>
<comment type="caution">
    <text evidence="1">The sequence shown here is derived from an EMBL/GenBank/DDBJ whole genome shotgun (WGS) entry which is preliminary data.</text>
</comment>
<accession>A0A439CSL0</accession>
<gene>
    <name evidence="1" type="ORF">EKO27_g9965</name>
</gene>
<sequence>MTRPERAKGIKPSIKTCPGFAHATANRRTQRDNKASLQLSKYLDLSSKFKKVSALHERSFARASRALLASSFDLEYDAVPLAPRQTKMCYGVASYYIQCGHSAVEWRKCEHPGTFWCNTTQKDEFRNDTCNHRWCPCDGEIWTCCTCRKLNMWGDCIGCKGVKCYRCVYTPRLRGDHFQDSRYVEWKRRYDAQEAARSK</sequence>
<reference evidence="1 2" key="1">
    <citation type="submission" date="2018-12" db="EMBL/GenBank/DDBJ databases">
        <title>Draft genome sequence of Xylaria grammica IHI A82.</title>
        <authorList>
            <person name="Buettner E."/>
            <person name="Kellner H."/>
        </authorList>
    </citation>
    <scope>NUCLEOTIDE SEQUENCE [LARGE SCALE GENOMIC DNA]</scope>
    <source>
        <strain evidence="1 2">IHI A82</strain>
    </source>
</reference>